<protein>
    <recommendedName>
        <fullName evidence="3">Methyltransferase domain-containing protein</fullName>
    </recommendedName>
</protein>
<dbReference type="OrthoDB" id="9777830at2"/>
<proteinExistence type="predicted"/>
<dbReference type="AlphaFoldDB" id="A0A1G9QQ53"/>
<evidence type="ECO:0000313" key="2">
    <source>
        <dbReference type="Proteomes" id="UP000199759"/>
    </source>
</evidence>
<evidence type="ECO:0008006" key="3">
    <source>
        <dbReference type="Google" id="ProtNLM"/>
    </source>
</evidence>
<dbReference type="Pfam" id="PF13489">
    <property type="entry name" value="Methyltransf_23"/>
    <property type="match status" value="1"/>
</dbReference>
<keyword evidence="2" id="KW-1185">Reference proteome</keyword>
<name>A0A1G9QQ53_9PROT</name>
<dbReference type="Proteomes" id="UP000199759">
    <property type="component" value="Unassembled WGS sequence"/>
</dbReference>
<organism evidence="1 2">
    <name type="scientific">Maricaulis salignorans</name>
    <dbReference type="NCBI Taxonomy" id="144026"/>
    <lineage>
        <taxon>Bacteria</taxon>
        <taxon>Pseudomonadati</taxon>
        <taxon>Pseudomonadota</taxon>
        <taxon>Alphaproteobacteria</taxon>
        <taxon>Maricaulales</taxon>
        <taxon>Maricaulaceae</taxon>
        <taxon>Maricaulis</taxon>
    </lineage>
</organism>
<dbReference type="SUPFAM" id="SSF53335">
    <property type="entry name" value="S-adenosyl-L-methionine-dependent methyltransferases"/>
    <property type="match status" value="1"/>
</dbReference>
<sequence length="334" mass="36866">MKTSVLIDEMRLAEVRPDQVAKRYEELRRAEAAHLLQNPSTRWVGRATPTRSCKPGPAFMSDGLSFHHCPDCGSIFASPVPVQEELDRLARDGEAARWRRDYFGQRFSEKQRQAIHAPIVRWAQEVIDEYGLTEPRTALVGNDETGLATSLNANGRLGQMVLTERVSGQPAPEGAVEVAASELSAAAFDLVFDMGSLERVADPERRLALWSELVAPGGFLAITTSMASGLEYRVLGPKAASFIALDRLTLYSVPALTEQLALFGFEVVEFSTPGRLDVEVLEQAFADGAPSDDPLDFWTHALKHGGEDFKTDLQRLLQQHRFSSFARVLARKVG</sequence>
<dbReference type="Gene3D" id="3.40.50.150">
    <property type="entry name" value="Vaccinia Virus protein VP39"/>
    <property type="match status" value="1"/>
</dbReference>
<reference evidence="1 2" key="1">
    <citation type="submission" date="2016-10" db="EMBL/GenBank/DDBJ databases">
        <authorList>
            <person name="de Groot N.N."/>
        </authorList>
    </citation>
    <scope>NUCLEOTIDE SEQUENCE [LARGE SCALE GENOMIC DNA]</scope>
    <source>
        <strain evidence="1 2">DSM 16077</strain>
    </source>
</reference>
<gene>
    <name evidence="1" type="ORF">SAMN04488568_105118</name>
</gene>
<dbReference type="EMBL" id="FNHG01000005">
    <property type="protein sequence ID" value="SDM13134.1"/>
    <property type="molecule type" value="Genomic_DNA"/>
</dbReference>
<dbReference type="InterPro" id="IPR029063">
    <property type="entry name" value="SAM-dependent_MTases_sf"/>
</dbReference>
<dbReference type="STRING" id="144026.SAMN04488568_105118"/>
<accession>A0A1G9QQ53</accession>
<evidence type="ECO:0000313" key="1">
    <source>
        <dbReference type="EMBL" id="SDM13134.1"/>
    </source>
</evidence>
<dbReference type="RefSeq" id="WP_091768538.1">
    <property type="nucleotide sequence ID" value="NZ_FNHG01000005.1"/>
</dbReference>